<proteinExistence type="predicted"/>
<comment type="caution">
    <text evidence="1">The sequence shown here is derived from an EMBL/GenBank/DDBJ whole genome shotgun (WGS) entry which is preliminary data.</text>
</comment>
<evidence type="ECO:0000313" key="2">
    <source>
        <dbReference type="Proteomes" id="UP000288052"/>
    </source>
</evidence>
<reference evidence="1 2" key="1">
    <citation type="submission" date="2018-09" db="EMBL/GenBank/DDBJ databases">
        <title>Characterization of the phylogenetic diversity of five novel species belonging to the genus Bifidobacterium.</title>
        <authorList>
            <person name="Lugli G.A."/>
            <person name="Duranti S."/>
            <person name="Milani C."/>
        </authorList>
    </citation>
    <scope>NUCLEOTIDE SEQUENCE [LARGE SCALE GENOMIC DNA]</scope>
    <source>
        <strain evidence="1 2">2020B</strain>
    </source>
</reference>
<evidence type="ECO:0000313" key="1">
    <source>
        <dbReference type="EMBL" id="RSX44657.1"/>
    </source>
</evidence>
<dbReference type="Proteomes" id="UP000288052">
    <property type="component" value="Unassembled WGS sequence"/>
</dbReference>
<organism evidence="1 2">
    <name type="scientific">Bifidobacterium castoris</name>
    <dbReference type="NCBI Taxonomy" id="2306972"/>
    <lineage>
        <taxon>Bacteria</taxon>
        <taxon>Bacillati</taxon>
        <taxon>Actinomycetota</taxon>
        <taxon>Actinomycetes</taxon>
        <taxon>Bifidobacteriales</taxon>
        <taxon>Bifidobacteriaceae</taxon>
        <taxon>Bifidobacterium</taxon>
    </lineage>
</organism>
<protein>
    <submittedName>
        <fullName evidence="1">Uncharacterized protein</fullName>
    </submittedName>
</protein>
<dbReference type="AlphaFoldDB" id="A0A430F4W8"/>
<sequence>MIRIVAVAGLPHAQHRPYGGVERWSRFDSGAANYAGWASTPREPGSEDWPGDANDAFAANDRRPSMTVVLPGLLWGICRRSVHARTRFHTHDRTERRILMDSHGHYTGVCADCGRTCPLYARRMCRTCYSRFVNDMNVGVCTVCSRIRRLVAKRMCYTCYSHARGYKKPRHEGECRNCGRHMRLEAKRLCRTCYSKQLGRWEQCSQCHERRLIYGASLVCPRCRLSNYRKQHRKEHAS</sequence>
<dbReference type="EMBL" id="QXGI01000012">
    <property type="protein sequence ID" value="RSX44657.1"/>
    <property type="molecule type" value="Genomic_DNA"/>
</dbReference>
<gene>
    <name evidence="1" type="ORF">D2E22_1943</name>
</gene>
<accession>A0A430F4W8</accession>
<name>A0A430F4W8_9BIFI</name>
<keyword evidence="2" id="KW-1185">Reference proteome</keyword>